<keyword evidence="4 9" id="KW-0812">Transmembrane</keyword>
<dbReference type="PROSITE" id="PS50893">
    <property type="entry name" value="ABC_TRANSPORTER_2"/>
    <property type="match status" value="1"/>
</dbReference>
<evidence type="ECO:0000256" key="8">
    <source>
        <dbReference type="ARBA" id="ARBA00023136"/>
    </source>
</evidence>
<dbReference type="OrthoDB" id="9780296at2"/>
<dbReference type="InterPro" id="IPR003439">
    <property type="entry name" value="ABC_transporter-like_ATP-bd"/>
</dbReference>
<evidence type="ECO:0000313" key="12">
    <source>
        <dbReference type="EMBL" id="TDU39610.1"/>
    </source>
</evidence>
<dbReference type="SMART" id="SM00382">
    <property type="entry name" value="AAA"/>
    <property type="match status" value="1"/>
</dbReference>
<dbReference type="SUPFAM" id="SSF90123">
    <property type="entry name" value="ABC transporter transmembrane region"/>
    <property type="match status" value="1"/>
</dbReference>
<accession>A0A4R7PZP8</accession>
<comment type="subcellular location">
    <subcellularLocation>
        <location evidence="1">Cell membrane</location>
        <topology evidence="1">Multi-pass membrane protein</topology>
    </subcellularLocation>
</comment>
<keyword evidence="7 9" id="KW-1133">Transmembrane helix</keyword>
<keyword evidence="3" id="KW-1003">Cell membrane</keyword>
<dbReference type="Proteomes" id="UP000294689">
    <property type="component" value="Unassembled WGS sequence"/>
</dbReference>
<dbReference type="InterPro" id="IPR017871">
    <property type="entry name" value="ABC_transporter-like_CS"/>
</dbReference>
<evidence type="ECO:0000313" key="13">
    <source>
        <dbReference type="Proteomes" id="UP000294689"/>
    </source>
</evidence>
<dbReference type="InterPro" id="IPR003593">
    <property type="entry name" value="AAA+_ATPase"/>
</dbReference>
<dbReference type="AlphaFoldDB" id="A0A4R7PZP8"/>
<dbReference type="GO" id="GO:0015421">
    <property type="term" value="F:ABC-type oligopeptide transporter activity"/>
    <property type="evidence" value="ECO:0007669"/>
    <property type="project" value="TreeGrafter"/>
</dbReference>
<dbReference type="InterPro" id="IPR011527">
    <property type="entry name" value="ABC1_TM_dom"/>
</dbReference>
<keyword evidence="6 12" id="KW-0067">ATP-binding</keyword>
<evidence type="ECO:0000256" key="5">
    <source>
        <dbReference type="ARBA" id="ARBA00022741"/>
    </source>
</evidence>
<reference evidence="12 13" key="1">
    <citation type="submission" date="2019-03" db="EMBL/GenBank/DDBJ databases">
        <title>Genomic Encyclopedia of Archaeal and Bacterial Type Strains, Phase II (KMG-II): from individual species to whole genera.</title>
        <authorList>
            <person name="Goeker M."/>
        </authorList>
    </citation>
    <scope>NUCLEOTIDE SEQUENCE [LARGE SCALE GENOMIC DNA]</scope>
    <source>
        <strain evidence="12 13">DSM 28135</strain>
    </source>
</reference>
<evidence type="ECO:0000256" key="7">
    <source>
        <dbReference type="ARBA" id="ARBA00022989"/>
    </source>
</evidence>
<evidence type="ECO:0000259" key="10">
    <source>
        <dbReference type="PROSITE" id="PS50893"/>
    </source>
</evidence>
<dbReference type="GO" id="GO:0016887">
    <property type="term" value="F:ATP hydrolysis activity"/>
    <property type="evidence" value="ECO:0007669"/>
    <property type="project" value="InterPro"/>
</dbReference>
<feature type="domain" description="ABC transmembrane type-1" evidence="11">
    <location>
        <begin position="19"/>
        <end position="311"/>
    </location>
</feature>
<feature type="transmembrane region" description="Helical" evidence="9">
    <location>
        <begin position="142"/>
        <end position="161"/>
    </location>
</feature>
<feature type="transmembrane region" description="Helical" evidence="9">
    <location>
        <begin position="167"/>
        <end position="185"/>
    </location>
</feature>
<dbReference type="InterPro" id="IPR039421">
    <property type="entry name" value="Type_1_exporter"/>
</dbReference>
<dbReference type="RefSeq" id="WP_133757677.1">
    <property type="nucleotide sequence ID" value="NZ_SOBW01000008.1"/>
</dbReference>
<evidence type="ECO:0000256" key="2">
    <source>
        <dbReference type="ARBA" id="ARBA00022448"/>
    </source>
</evidence>
<evidence type="ECO:0000256" key="3">
    <source>
        <dbReference type="ARBA" id="ARBA00022475"/>
    </source>
</evidence>
<dbReference type="CDD" id="cd18541">
    <property type="entry name" value="ABC_6TM_TmrB_like"/>
    <property type="match status" value="1"/>
</dbReference>
<dbReference type="Gene3D" id="3.40.50.300">
    <property type="entry name" value="P-loop containing nucleotide triphosphate hydrolases"/>
    <property type="match status" value="1"/>
</dbReference>
<keyword evidence="13" id="KW-1185">Reference proteome</keyword>
<dbReference type="PROSITE" id="PS50929">
    <property type="entry name" value="ABC_TM1F"/>
    <property type="match status" value="1"/>
</dbReference>
<dbReference type="Gene3D" id="1.20.1560.10">
    <property type="entry name" value="ABC transporter type 1, transmembrane domain"/>
    <property type="match status" value="1"/>
</dbReference>
<feature type="transmembrane region" description="Helical" evidence="9">
    <location>
        <begin position="16"/>
        <end position="34"/>
    </location>
</feature>
<evidence type="ECO:0000256" key="6">
    <source>
        <dbReference type="ARBA" id="ARBA00022840"/>
    </source>
</evidence>
<evidence type="ECO:0000256" key="4">
    <source>
        <dbReference type="ARBA" id="ARBA00022692"/>
    </source>
</evidence>
<dbReference type="Pfam" id="PF00664">
    <property type="entry name" value="ABC_membrane"/>
    <property type="match status" value="1"/>
</dbReference>
<dbReference type="InterPro" id="IPR027417">
    <property type="entry name" value="P-loop_NTPase"/>
</dbReference>
<protein>
    <submittedName>
        <fullName evidence="12">ATP-binding cassette subfamily B protein</fullName>
    </submittedName>
</protein>
<evidence type="ECO:0000256" key="1">
    <source>
        <dbReference type="ARBA" id="ARBA00004651"/>
    </source>
</evidence>
<evidence type="ECO:0000259" key="11">
    <source>
        <dbReference type="PROSITE" id="PS50929"/>
    </source>
</evidence>
<feature type="domain" description="ABC transporter" evidence="10">
    <location>
        <begin position="343"/>
        <end position="578"/>
    </location>
</feature>
<dbReference type="SUPFAM" id="SSF52540">
    <property type="entry name" value="P-loop containing nucleoside triphosphate hydrolases"/>
    <property type="match status" value="1"/>
</dbReference>
<dbReference type="PROSITE" id="PS00211">
    <property type="entry name" value="ABC_TRANSPORTER_1"/>
    <property type="match status" value="1"/>
</dbReference>
<feature type="transmembrane region" description="Helical" evidence="9">
    <location>
        <begin position="289"/>
        <end position="309"/>
    </location>
</feature>
<sequence length="584" mass="65632">MRELQHVNKYFYKYRYKLLAGILITIIARIFLLFTPELVGNSVDVIDNYRKGITTDVATVKTELLINILYIVGAAIIGGIFTFLMRQTIIYVSRKIEYDLKNEVYQQYQRLSLDFYKSNRTGDLMNRISEDVGKVREYAGPALMYSINTVTLFVIALILMFNSAPTLTLYTVIPLPILSYFIYILSKSIHKRSTIVQQWLSKLSTFSQETFSGVSVIKSYGLEASTNAEFYKLSAESREKNIDLARIQALFFPLMIFLIGLSNIIVIYIGGKQYIDGEIESLGVIAKFIIYVNLLTWPVATVGWVTSVVQQAEASQKRINEFLKQEPTIKNTNPEPSHIEGAIEFDNVSFTYPDTNIQALNKVSFKLKKGDTMAIIGKTGSGKSTVLDLIGRLYDVSSGEIKIDGTPIQNLNLNSLRNNLGYVPQEAFLFSDSIRNNIMFGKEDATEEEVINAAKNADVHKNIKGFSKGYDTVLGERGITLSGGQKQRVSIARAIIKAPQILLFDDCLSAVDTETEEKILNNLRAITRDKTTIIVSHRVSSAKSADNIIVLEDGKMIQSGSHDTLIDVDGYYRELYLKQLTENN</sequence>
<dbReference type="GO" id="GO:0005524">
    <property type="term" value="F:ATP binding"/>
    <property type="evidence" value="ECO:0007669"/>
    <property type="project" value="UniProtKB-KW"/>
</dbReference>
<dbReference type="PANTHER" id="PTHR43394">
    <property type="entry name" value="ATP-DEPENDENT PERMEASE MDL1, MITOCHONDRIAL"/>
    <property type="match status" value="1"/>
</dbReference>
<dbReference type="EMBL" id="SOBW01000008">
    <property type="protein sequence ID" value="TDU39610.1"/>
    <property type="molecule type" value="Genomic_DNA"/>
</dbReference>
<dbReference type="InterPro" id="IPR036640">
    <property type="entry name" value="ABC1_TM_sf"/>
</dbReference>
<name>A0A4R7PZP8_9FLAO</name>
<dbReference type="FunFam" id="3.40.50.300:FF:000221">
    <property type="entry name" value="Multidrug ABC transporter ATP-binding protein"/>
    <property type="match status" value="1"/>
</dbReference>
<keyword evidence="2" id="KW-0813">Transport</keyword>
<keyword evidence="5" id="KW-0547">Nucleotide-binding</keyword>
<feature type="transmembrane region" description="Helical" evidence="9">
    <location>
        <begin position="64"/>
        <end position="85"/>
    </location>
</feature>
<dbReference type="PANTHER" id="PTHR43394:SF1">
    <property type="entry name" value="ATP-BINDING CASSETTE SUB-FAMILY B MEMBER 10, MITOCHONDRIAL"/>
    <property type="match status" value="1"/>
</dbReference>
<evidence type="ECO:0000256" key="9">
    <source>
        <dbReference type="SAM" id="Phobius"/>
    </source>
</evidence>
<keyword evidence="8 9" id="KW-0472">Membrane</keyword>
<gene>
    <name evidence="12" type="ORF">BXY82_1637</name>
</gene>
<dbReference type="GO" id="GO:0005886">
    <property type="term" value="C:plasma membrane"/>
    <property type="evidence" value="ECO:0007669"/>
    <property type="project" value="UniProtKB-SubCell"/>
</dbReference>
<comment type="caution">
    <text evidence="12">The sequence shown here is derived from an EMBL/GenBank/DDBJ whole genome shotgun (WGS) entry which is preliminary data.</text>
</comment>
<organism evidence="12 13">
    <name type="scientific">Gelidibacter sediminis</name>
    <dbReference type="NCBI Taxonomy" id="1608710"/>
    <lineage>
        <taxon>Bacteria</taxon>
        <taxon>Pseudomonadati</taxon>
        <taxon>Bacteroidota</taxon>
        <taxon>Flavobacteriia</taxon>
        <taxon>Flavobacteriales</taxon>
        <taxon>Flavobacteriaceae</taxon>
        <taxon>Gelidibacter</taxon>
    </lineage>
</organism>
<proteinExistence type="predicted"/>
<feature type="transmembrane region" description="Helical" evidence="9">
    <location>
        <begin position="247"/>
        <end position="269"/>
    </location>
</feature>
<dbReference type="Pfam" id="PF00005">
    <property type="entry name" value="ABC_tran"/>
    <property type="match status" value="1"/>
</dbReference>